<protein>
    <submittedName>
        <fullName evidence="1">Uncharacterized protein</fullName>
    </submittedName>
</protein>
<dbReference type="EMBL" id="CM042014">
    <property type="protein sequence ID" value="KAI3720857.1"/>
    <property type="molecule type" value="Genomic_DNA"/>
</dbReference>
<comment type="caution">
    <text evidence="1">The sequence shown here is derived from an EMBL/GenBank/DDBJ whole genome shotgun (WGS) entry which is preliminary data.</text>
</comment>
<accession>A0ACB9BEP0</accession>
<keyword evidence="2" id="KW-1185">Reference proteome</keyword>
<evidence type="ECO:0000313" key="2">
    <source>
        <dbReference type="Proteomes" id="UP001055811"/>
    </source>
</evidence>
<gene>
    <name evidence="1" type="ORF">L2E82_31854</name>
</gene>
<evidence type="ECO:0000313" key="1">
    <source>
        <dbReference type="EMBL" id="KAI3720857.1"/>
    </source>
</evidence>
<organism evidence="1 2">
    <name type="scientific">Cichorium intybus</name>
    <name type="common">Chicory</name>
    <dbReference type="NCBI Taxonomy" id="13427"/>
    <lineage>
        <taxon>Eukaryota</taxon>
        <taxon>Viridiplantae</taxon>
        <taxon>Streptophyta</taxon>
        <taxon>Embryophyta</taxon>
        <taxon>Tracheophyta</taxon>
        <taxon>Spermatophyta</taxon>
        <taxon>Magnoliopsida</taxon>
        <taxon>eudicotyledons</taxon>
        <taxon>Gunneridae</taxon>
        <taxon>Pentapetalae</taxon>
        <taxon>asterids</taxon>
        <taxon>campanulids</taxon>
        <taxon>Asterales</taxon>
        <taxon>Asteraceae</taxon>
        <taxon>Cichorioideae</taxon>
        <taxon>Cichorieae</taxon>
        <taxon>Cichoriinae</taxon>
        <taxon>Cichorium</taxon>
    </lineage>
</organism>
<reference evidence="1 2" key="2">
    <citation type="journal article" date="2022" name="Mol. Ecol. Resour.">
        <title>The genomes of chicory, endive, great burdock and yacon provide insights into Asteraceae paleo-polyploidization history and plant inulin production.</title>
        <authorList>
            <person name="Fan W."/>
            <person name="Wang S."/>
            <person name="Wang H."/>
            <person name="Wang A."/>
            <person name="Jiang F."/>
            <person name="Liu H."/>
            <person name="Zhao H."/>
            <person name="Xu D."/>
            <person name="Zhang Y."/>
        </authorList>
    </citation>
    <scope>NUCLEOTIDE SEQUENCE [LARGE SCALE GENOMIC DNA]</scope>
    <source>
        <strain evidence="2">cv. Punajuju</strain>
        <tissue evidence="1">Leaves</tissue>
    </source>
</reference>
<name>A0ACB9BEP0_CICIN</name>
<sequence length="89" mass="9932">MTTPSQLFPFSLSLASNWMKTPIHSRCNLVVGTHSFTFNHVCGSSGSPSSPMFEDCVSPLVYGLFQGYNATVVVLWNRFVCLCLIHIFR</sequence>
<dbReference type="Proteomes" id="UP001055811">
    <property type="component" value="Linkage Group LG06"/>
</dbReference>
<reference evidence="2" key="1">
    <citation type="journal article" date="2022" name="Mol. Ecol. Resour.">
        <title>The genomes of chicory, endive, great burdock and yacon provide insights into Asteraceae palaeo-polyploidization history and plant inulin production.</title>
        <authorList>
            <person name="Fan W."/>
            <person name="Wang S."/>
            <person name="Wang H."/>
            <person name="Wang A."/>
            <person name="Jiang F."/>
            <person name="Liu H."/>
            <person name="Zhao H."/>
            <person name="Xu D."/>
            <person name="Zhang Y."/>
        </authorList>
    </citation>
    <scope>NUCLEOTIDE SEQUENCE [LARGE SCALE GENOMIC DNA]</scope>
    <source>
        <strain evidence="2">cv. Punajuju</strain>
    </source>
</reference>
<proteinExistence type="predicted"/>